<dbReference type="AlphaFoldDB" id="A0A4R5B329"/>
<dbReference type="EMBL" id="SMKU01000171">
    <property type="protein sequence ID" value="TDD79585.1"/>
    <property type="molecule type" value="Genomic_DNA"/>
</dbReference>
<evidence type="ECO:0000256" key="1">
    <source>
        <dbReference type="SAM" id="Phobius"/>
    </source>
</evidence>
<keyword evidence="1" id="KW-0812">Transmembrane</keyword>
<dbReference type="Pfam" id="PF05223">
    <property type="entry name" value="MecA_N"/>
    <property type="match status" value="1"/>
</dbReference>
<dbReference type="PANTHER" id="PTHR30627">
    <property type="entry name" value="PEPTIDOGLYCAN D,D-TRANSPEPTIDASE"/>
    <property type="match status" value="1"/>
</dbReference>
<feature type="transmembrane region" description="Helical" evidence="1">
    <location>
        <begin position="34"/>
        <end position="55"/>
    </location>
</feature>
<dbReference type="OrthoDB" id="5241017at2"/>
<dbReference type="Proteomes" id="UP000294513">
    <property type="component" value="Unassembled WGS sequence"/>
</dbReference>
<dbReference type="GO" id="GO:0008658">
    <property type="term" value="F:penicillin binding"/>
    <property type="evidence" value="ECO:0007669"/>
    <property type="project" value="InterPro"/>
</dbReference>
<dbReference type="PANTHER" id="PTHR30627:SF24">
    <property type="entry name" value="PENICILLIN-BINDING PROTEIN 4B"/>
    <property type="match status" value="1"/>
</dbReference>
<accession>A0A4R5B329</accession>
<organism evidence="4 5">
    <name type="scientific">Actinomadura rubrisoli</name>
    <dbReference type="NCBI Taxonomy" id="2530368"/>
    <lineage>
        <taxon>Bacteria</taxon>
        <taxon>Bacillati</taxon>
        <taxon>Actinomycetota</taxon>
        <taxon>Actinomycetes</taxon>
        <taxon>Streptosporangiales</taxon>
        <taxon>Thermomonosporaceae</taxon>
        <taxon>Actinomadura</taxon>
    </lineage>
</organism>
<evidence type="ECO:0000313" key="5">
    <source>
        <dbReference type="Proteomes" id="UP000294513"/>
    </source>
</evidence>
<sequence length="537" mass="55981">MSALGSMGRGVLRWDDRSPVGGWLEESRMRSRGVAVLAVLVAAVLATGVGAAWLLPGPADKSPEEVAADYFAAWNDGSLDKMRRLVARPPEDFADQHRALSRGLEVSAIELKPRPVARSGPDTAQAGFTVTRDMLGRGTWSFQAVLRLGRVGGRWRVLWSPATLYPGLKGKGTWTWREVTVPALTLVARDGKALPEDGPLEPYLAGLTDRMEGEDDTGWAIELRDNGGPPQRLKLFDVKTGKKVRTTLDPRVQAAAERAVGSQEAAIVAVRPSTGEILAVADGLGGLGAFVSGYPPGSTFKVVTAGALLAGGMGEGSTTDCPAVVVTAQRTIHNDENHALGRTALRNAFAQSCNTTFARLAVEELGAKKLAASARAFGFGERLTPGVQARAGSFPDPGSGAALAEAAIGQGRVEASPLLMASIAAAVADGSWRSPRLLEPKLIREGGGRTPEPRPIPGVGDLRTMMRAVVTGGTAARAGLPDGTAGKTGTAEFGEGSHAWFIGYRGDLAFSVFVSAGGSGPKVAAPLAARFLRAASR</sequence>
<dbReference type="Gene3D" id="3.10.450.100">
    <property type="entry name" value="NTF2-like, domain 1"/>
    <property type="match status" value="1"/>
</dbReference>
<evidence type="ECO:0000259" key="3">
    <source>
        <dbReference type="Pfam" id="PF05223"/>
    </source>
</evidence>
<evidence type="ECO:0000313" key="4">
    <source>
        <dbReference type="EMBL" id="TDD79585.1"/>
    </source>
</evidence>
<evidence type="ECO:0000259" key="2">
    <source>
        <dbReference type="Pfam" id="PF00905"/>
    </source>
</evidence>
<dbReference type="Pfam" id="PF00905">
    <property type="entry name" value="Transpeptidase"/>
    <property type="match status" value="1"/>
</dbReference>
<dbReference type="SUPFAM" id="SSF54427">
    <property type="entry name" value="NTF2-like"/>
    <property type="match status" value="1"/>
</dbReference>
<keyword evidence="1" id="KW-0472">Membrane</keyword>
<feature type="domain" description="NTF2-like N-terminal transpeptidase" evidence="3">
    <location>
        <begin position="62"/>
        <end position="170"/>
    </location>
</feature>
<name>A0A4R5B329_9ACTN</name>
<keyword evidence="1" id="KW-1133">Transmembrane helix</keyword>
<evidence type="ECO:0008006" key="6">
    <source>
        <dbReference type="Google" id="ProtNLM"/>
    </source>
</evidence>
<dbReference type="InterPro" id="IPR012338">
    <property type="entry name" value="Beta-lactam/transpept-like"/>
</dbReference>
<dbReference type="SUPFAM" id="SSF56601">
    <property type="entry name" value="beta-lactamase/transpeptidase-like"/>
    <property type="match status" value="1"/>
</dbReference>
<dbReference type="InterPro" id="IPR001460">
    <property type="entry name" value="PCN-bd_Tpept"/>
</dbReference>
<gene>
    <name evidence="4" type="ORF">E1298_27535</name>
</gene>
<keyword evidence="5" id="KW-1185">Reference proteome</keyword>
<reference evidence="4 5" key="1">
    <citation type="submission" date="2019-03" db="EMBL/GenBank/DDBJ databases">
        <title>Draft genome sequences of novel Actinobacteria.</title>
        <authorList>
            <person name="Sahin N."/>
            <person name="Ay H."/>
            <person name="Saygin H."/>
        </authorList>
    </citation>
    <scope>NUCLEOTIDE SEQUENCE [LARGE SCALE GENOMIC DNA]</scope>
    <source>
        <strain evidence="4 5">H3C3</strain>
    </source>
</reference>
<dbReference type="GO" id="GO:0005886">
    <property type="term" value="C:plasma membrane"/>
    <property type="evidence" value="ECO:0007669"/>
    <property type="project" value="TreeGrafter"/>
</dbReference>
<proteinExistence type="predicted"/>
<comment type="caution">
    <text evidence="4">The sequence shown here is derived from an EMBL/GenBank/DDBJ whole genome shotgun (WGS) entry which is preliminary data.</text>
</comment>
<dbReference type="InterPro" id="IPR050515">
    <property type="entry name" value="Beta-lactam/transpept"/>
</dbReference>
<dbReference type="Gene3D" id="3.40.710.10">
    <property type="entry name" value="DD-peptidase/beta-lactamase superfamily"/>
    <property type="match status" value="1"/>
</dbReference>
<protein>
    <recommendedName>
        <fullName evidence="6">Cell division protein FtsI</fullName>
    </recommendedName>
</protein>
<feature type="domain" description="Penicillin-binding protein transpeptidase" evidence="2">
    <location>
        <begin position="266"/>
        <end position="532"/>
    </location>
</feature>
<dbReference type="GO" id="GO:0071972">
    <property type="term" value="F:peptidoglycan L,D-transpeptidase activity"/>
    <property type="evidence" value="ECO:0007669"/>
    <property type="project" value="TreeGrafter"/>
</dbReference>
<dbReference type="InterPro" id="IPR032710">
    <property type="entry name" value="NTF2-like_dom_sf"/>
</dbReference>
<dbReference type="InterPro" id="IPR007887">
    <property type="entry name" value="MecA_N"/>
</dbReference>
<dbReference type="GO" id="GO:0071555">
    <property type="term" value="P:cell wall organization"/>
    <property type="evidence" value="ECO:0007669"/>
    <property type="project" value="TreeGrafter"/>
</dbReference>
<dbReference type="GO" id="GO:0046677">
    <property type="term" value="P:response to antibiotic"/>
    <property type="evidence" value="ECO:0007669"/>
    <property type="project" value="InterPro"/>
</dbReference>